<sequence length="354" mass="41826">MFAQEENTKQKDTLSLFLNYVEKLSNAFDENDQDFFINSFSKKTIDSIIPDNTDQKYVDVYRKAVKTGLKTFVAKLYMDMGNGSYYDFINYSRTEEENSYHAMFRLYNEDTGINYHQYRISLKDSTFIINDIFTLLDGDFLSESLKTTLNNSYKRDSDKDADLYKKFLVLKNMGLDSKAYSVAKKIKDTTFLNKIFLILKAQAASEVSTNEYIKCLKDILKKYPSDPSLTLLSIDYYYLSNDFNNLFRALEHLERYTNDDFIKYMVGNYAYEIEDFHLAQESYEYIVKNYPTFLSAELMLLHTYNKLNSNKEAIKVLDNLLQNGYTKKQLINFVKTDINDFYKTKDFKSWKRHH</sequence>
<dbReference type="AlphaFoldDB" id="A0A9W6EW39"/>
<dbReference type="InterPro" id="IPR011990">
    <property type="entry name" value="TPR-like_helical_dom_sf"/>
</dbReference>
<proteinExistence type="predicted"/>
<comment type="caution">
    <text evidence="1">The sequence shown here is derived from an EMBL/GenBank/DDBJ whole genome shotgun (WGS) entry which is preliminary data.</text>
</comment>
<evidence type="ECO:0000313" key="1">
    <source>
        <dbReference type="EMBL" id="GLB53751.1"/>
    </source>
</evidence>
<dbReference type="SUPFAM" id="SSF48452">
    <property type="entry name" value="TPR-like"/>
    <property type="match status" value="1"/>
</dbReference>
<dbReference type="Proteomes" id="UP001143545">
    <property type="component" value="Unassembled WGS sequence"/>
</dbReference>
<gene>
    <name evidence="1" type="ORF">NBRC110019_27920</name>
</gene>
<reference evidence="1" key="1">
    <citation type="submission" date="2022-07" db="EMBL/GenBank/DDBJ databases">
        <title>Taxonomy of Novel Oxalotrophic and Methylotrophic Bacteria.</title>
        <authorList>
            <person name="Sahin N."/>
            <person name="Tani A."/>
        </authorList>
    </citation>
    <scope>NUCLEOTIDE SEQUENCE</scope>
    <source>
        <strain evidence="1">AM327</strain>
    </source>
</reference>
<dbReference type="EMBL" id="BRVP01000023">
    <property type="protein sequence ID" value="GLB53751.1"/>
    <property type="molecule type" value="Genomic_DNA"/>
</dbReference>
<accession>A0A9W6EW39</accession>
<evidence type="ECO:0000313" key="2">
    <source>
        <dbReference type="Proteomes" id="UP001143545"/>
    </source>
</evidence>
<keyword evidence="2" id="KW-1185">Reference proteome</keyword>
<name>A0A9W6EW39_9FLAO</name>
<dbReference type="Gene3D" id="1.25.40.10">
    <property type="entry name" value="Tetratricopeptide repeat domain"/>
    <property type="match status" value="1"/>
</dbReference>
<organism evidence="1 2">
    <name type="scientific">Neptunitalea chrysea</name>
    <dbReference type="NCBI Taxonomy" id="1647581"/>
    <lineage>
        <taxon>Bacteria</taxon>
        <taxon>Pseudomonadati</taxon>
        <taxon>Bacteroidota</taxon>
        <taxon>Flavobacteriia</taxon>
        <taxon>Flavobacteriales</taxon>
        <taxon>Flavobacteriaceae</taxon>
        <taxon>Neptunitalea</taxon>
    </lineage>
</organism>
<protein>
    <submittedName>
        <fullName evidence="1">Uncharacterized protein</fullName>
    </submittedName>
</protein>